<organism evidence="2 3">
    <name type="scientific">Onchocerca flexuosa</name>
    <dbReference type="NCBI Taxonomy" id="387005"/>
    <lineage>
        <taxon>Eukaryota</taxon>
        <taxon>Metazoa</taxon>
        <taxon>Ecdysozoa</taxon>
        <taxon>Nematoda</taxon>
        <taxon>Chromadorea</taxon>
        <taxon>Rhabditida</taxon>
        <taxon>Spirurina</taxon>
        <taxon>Spiruromorpha</taxon>
        <taxon>Filarioidea</taxon>
        <taxon>Onchocercidae</taxon>
        <taxon>Onchocerca</taxon>
    </lineage>
</organism>
<dbReference type="EMBL" id="KZ269995">
    <property type="protein sequence ID" value="OZC09325.1"/>
    <property type="molecule type" value="Genomic_DNA"/>
</dbReference>
<evidence type="ECO:0000256" key="1">
    <source>
        <dbReference type="SAM" id="MobiDB-lite"/>
    </source>
</evidence>
<dbReference type="OrthoDB" id="5850926at2759"/>
<evidence type="ECO:0000313" key="2">
    <source>
        <dbReference type="EMBL" id="OZC09325.1"/>
    </source>
</evidence>
<proteinExistence type="predicted"/>
<sequence>MSKEQPEKSSEEEEKMEASSTFEPFFEVGPITFSGDPSISTSPGASATASASVESTNPDLPSVLENIPATELWAQYIKCLMMAAPSNVGRVEFQRNVGLEAEKYLEKLLKILPGCSTTEEEKPLQVPCFNPADQSRISEDEKYKVEILKATKADSELIWATAAHLQALVLIWKSKEPAVGLNELRKFNTALQEAADVYRGTLTSSKDRSVSRVGNFQYRVTYAGRTEIFHAEFMRNLILDQLPSTVRFLTQQTKSERLKGVLYELKEKRRRKH</sequence>
<gene>
    <name evidence="2" type="ORF">X798_03666</name>
</gene>
<protein>
    <submittedName>
        <fullName evidence="2">Uncharacterized protein</fullName>
    </submittedName>
</protein>
<dbReference type="Proteomes" id="UP000242913">
    <property type="component" value="Unassembled WGS sequence"/>
</dbReference>
<dbReference type="AlphaFoldDB" id="A0A238BX35"/>
<keyword evidence="3" id="KW-1185">Reference proteome</keyword>
<evidence type="ECO:0000313" key="3">
    <source>
        <dbReference type="Proteomes" id="UP000242913"/>
    </source>
</evidence>
<feature type="compositionally biased region" description="Low complexity" evidence="1">
    <location>
        <begin position="37"/>
        <end position="56"/>
    </location>
</feature>
<feature type="region of interest" description="Disordered" evidence="1">
    <location>
        <begin position="36"/>
        <end position="61"/>
    </location>
</feature>
<feature type="region of interest" description="Disordered" evidence="1">
    <location>
        <begin position="1"/>
        <end position="22"/>
    </location>
</feature>
<reference evidence="2 3" key="1">
    <citation type="submission" date="2015-12" db="EMBL/GenBank/DDBJ databases">
        <title>Draft genome of the nematode, Onchocerca flexuosa.</title>
        <authorList>
            <person name="Mitreva M."/>
        </authorList>
    </citation>
    <scope>NUCLEOTIDE SEQUENCE [LARGE SCALE GENOMIC DNA]</scope>
    <source>
        <strain evidence="2">Red Deer</strain>
    </source>
</reference>
<name>A0A238BX35_9BILA</name>
<accession>A0A238BX35</accession>